<dbReference type="InterPro" id="IPR009081">
    <property type="entry name" value="PP-bd_ACP"/>
</dbReference>
<dbReference type="GeneID" id="95357999"/>
<reference evidence="2" key="2">
    <citation type="submission" date="2020-09" db="EMBL/GenBank/DDBJ databases">
        <authorList>
            <person name="Sun Q."/>
            <person name="Ohkuma M."/>
        </authorList>
    </citation>
    <scope>NUCLEOTIDE SEQUENCE</scope>
    <source>
        <strain evidence="2">JCM 4646</strain>
    </source>
</reference>
<reference evidence="2" key="1">
    <citation type="journal article" date="2014" name="Int. J. Syst. Evol. Microbiol.">
        <title>Complete genome sequence of Corynebacterium casei LMG S-19264T (=DSM 44701T), isolated from a smear-ripened cheese.</title>
        <authorList>
            <consortium name="US DOE Joint Genome Institute (JGI-PGF)"/>
            <person name="Walter F."/>
            <person name="Albersmeier A."/>
            <person name="Kalinowski J."/>
            <person name="Ruckert C."/>
        </authorList>
    </citation>
    <scope>NUCLEOTIDE SEQUENCE</scope>
    <source>
        <strain evidence="2">JCM 4646</strain>
    </source>
</reference>
<name>A0A919D7T0_9ACTN</name>
<gene>
    <name evidence="2" type="ORF">GCM10018781_77910</name>
</gene>
<dbReference type="Proteomes" id="UP000617734">
    <property type="component" value="Unassembled WGS sequence"/>
</dbReference>
<dbReference type="PROSITE" id="PS50075">
    <property type="entry name" value="CARRIER"/>
    <property type="match status" value="1"/>
</dbReference>
<dbReference type="EMBL" id="BNBO01000088">
    <property type="protein sequence ID" value="GHE25947.1"/>
    <property type="molecule type" value="Genomic_DNA"/>
</dbReference>
<accession>A0A919D7T0</accession>
<evidence type="ECO:0000313" key="3">
    <source>
        <dbReference type="Proteomes" id="UP000617734"/>
    </source>
</evidence>
<dbReference type="Pfam" id="PF00550">
    <property type="entry name" value="PP-binding"/>
    <property type="match status" value="1"/>
</dbReference>
<protein>
    <recommendedName>
        <fullName evidence="1">Carrier domain-containing protein</fullName>
    </recommendedName>
</protein>
<feature type="domain" description="Carrier" evidence="1">
    <location>
        <begin position="10"/>
        <end position="88"/>
    </location>
</feature>
<dbReference type="Gene3D" id="1.10.1200.10">
    <property type="entry name" value="ACP-like"/>
    <property type="match status" value="1"/>
</dbReference>
<sequence>MTDSTTTTGGPLGLDPESVRADLADILGERPEDIGDDDDLRDLGLDSMRLMHLIEIWRARGAKAEFAELADLGAAPTVRSWSAYLAGH</sequence>
<dbReference type="SUPFAM" id="SSF47336">
    <property type="entry name" value="ACP-like"/>
    <property type="match status" value="1"/>
</dbReference>
<dbReference type="RefSeq" id="WP_190215659.1">
    <property type="nucleotide sequence ID" value="NZ_BNBO01000088.1"/>
</dbReference>
<comment type="caution">
    <text evidence="2">The sequence shown here is derived from an EMBL/GenBank/DDBJ whole genome shotgun (WGS) entry which is preliminary data.</text>
</comment>
<evidence type="ECO:0000313" key="2">
    <source>
        <dbReference type="EMBL" id="GHE25947.1"/>
    </source>
</evidence>
<organism evidence="2 3">
    <name type="scientific">Kitasatospora indigofera</name>
    <dbReference type="NCBI Taxonomy" id="67307"/>
    <lineage>
        <taxon>Bacteria</taxon>
        <taxon>Bacillati</taxon>
        <taxon>Actinomycetota</taxon>
        <taxon>Actinomycetes</taxon>
        <taxon>Kitasatosporales</taxon>
        <taxon>Streptomycetaceae</taxon>
        <taxon>Kitasatospora</taxon>
    </lineage>
</organism>
<dbReference type="InterPro" id="IPR036736">
    <property type="entry name" value="ACP-like_sf"/>
</dbReference>
<evidence type="ECO:0000259" key="1">
    <source>
        <dbReference type="PROSITE" id="PS50075"/>
    </source>
</evidence>
<keyword evidence="3" id="KW-1185">Reference proteome</keyword>
<proteinExistence type="predicted"/>
<dbReference type="AlphaFoldDB" id="A0A919D7T0"/>